<keyword evidence="2" id="KW-1185">Reference proteome</keyword>
<gene>
    <name evidence="1" type="ORF">P4S50_05405</name>
</gene>
<proteinExistence type="predicted"/>
<organism evidence="1 2">
    <name type="scientific">Tepidibacter hydrothermalis</name>
    <dbReference type="NCBI Taxonomy" id="3036126"/>
    <lineage>
        <taxon>Bacteria</taxon>
        <taxon>Bacillati</taxon>
        <taxon>Bacillota</taxon>
        <taxon>Clostridia</taxon>
        <taxon>Peptostreptococcales</taxon>
        <taxon>Peptostreptococcaceae</taxon>
        <taxon>Tepidibacter</taxon>
    </lineage>
</organism>
<evidence type="ECO:0000313" key="2">
    <source>
        <dbReference type="Proteomes" id="UP001222800"/>
    </source>
</evidence>
<evidence type="ECO:0000313" key="1">
    <source>
        <dbReference type="EMBL" id="WFD11513.1"/>
    </source>
</evidence>
<name>A0ABY8EEY8_9FIRM</name>
<dbReference type="RefSeq" id="WP_277733591.1">
    <property type="nucleotide sequence ID" value="NZ_CP120733.1"/>
</dbReference>
<sequence>MKNEDKYLSSINKPIFVVHVYNYESSDHGFKDIEVPEKGRTLEMVEQSFKDYKKENELSDVELRITTEISSTDDKSHRRWKYKYMKPSQKEK</sequence>
<accession>A0ABY8EEY8</accession>
<dbReference type="EMBL" id="CP120733">
    <property type="protein sequence ID" value="WFD11513.1"/>
    <property type="molecule type" value="Genomic_DNA"/>
</dbReference>
<reference evidence="1 2" key="1">
    <citation type="submission" date="2023-03" db="EMBL/GenBank/DDBJ databases">
        <title>Complete genome sequence of Tepidibacter sp. SWIR-1, isolated from a deep-sea hydrothermal vent.</title>
        <authorList>
            <person name="Li X."/>
        </authorList>
    </citation>
    <scope>NUCLEOTIDE SEQUENCE [LARGE SCALE GENOMIC DNA]</scope>
    <source>
        <strain evidence="1 2">SWIR-1</strain>
    </source>
</reference>
<dbReference type="Proteomes" id="UP001222800">
    <property type="component" value="Chromosome"/>
</dbReference>
<protein>
    <submittedName>
        <fullName evidence="1">Uncharacterized protein</fullName>
    </submittedName>
</protein>